<dbReference type="RefSeq" id="WP_262568033.1">
    <property type="nucleotide sequence ID" value="NZ_JAPFCC010000001.1"/>
</dbReference>
<accession>A0ABT3MUW4</accession>
<name>A0ABT3MUW4_9GAMM</name>
<proteinExistence type="predicted"/>
<sequence>MSNPHIGSSFDDFLSEEGVLSECQAEAMKRVIAWQICEYLKTEGVNKSAFARILGTSRSQLDRLLDPENTSLNLKTLSNAASAMGKRLELRLV</sequence>
<dbReference type="Gene3D" id="1.10.260.40">
    <property type="entry name" value="lambda repressor-like DNA-binding domains"/>
    <property type="match status" value="1"/>
</dbReference>
<reference evidence="1 2" key="1">
    <citation type="submission" date="2022-10" db="EMBL/GenBank/DDBJ databases">
        <title>High-quality genome sequences of two octocoral-associated bacteria, Endozoicomonas euniceicola EF212 and Endozoicomonas gorgoniicola PS125.</title>
        <authorList>
            <person name="Chiou Y.-J."/>
            <person name="Chen Y.-H."/>
        </authorList>
    </citation>
    <scope>NUCLEOTIDE SEQUENCE [LARGE SCALE GENOMIC DNA]</scope>
    <source>
        <strain evidence="1 2">PS125</strain>
    </source>
</reference>
<comment type="caution">
    <text evidence="1">The sequence shown here is derived from an EMBL/GenBank/DDBJ whole genome shotgun (WGS) entry which is preliminary data.</text>
</comment>
<organism evidence="1 2">
    <name type="scientific">Endozoicomonas gorgoniicola</name>
    <dbReference type="NCBI Taxonomy" id="1234144"/>
    <lineage>
        <taxon>Bacteria</taxon>
        <taxon>Pseudomonadati</taxon>
        <taxon>Pseudomonadota</taxon>
        <taxon>Gammaproteobacteria</taxon>
        <taxon>Oceanospirillales</taxon>
        <taxon>Endozoicomonadaceae</taxon>
        <taxon>Endozoicomonas</taxon>
    </lineage>
</organism>
<evidence type="ECO:0000313" key="2">
    <source>
        <dbReference type="Proteomes" id="UP001209854"/>
    </source>
</evidence>
<dbReference type="SUPFAM" id="SSF47413">
    <property type="entry name" value="lambda repressor-like DNA-binding domains"/>
    <property type="match status" value="1"/>
</dbReference>
<protein>
    <submittedName>
        <fullName evidence="1">Helix-turn-helix domain-containing protein</fullName>
    </submittedName>
</protein>
<dbReference type="EMBL" id="JAPFCC010000001">
    <property type="protein sequence ID" value="MCW7553176.1"/>
    <property type="molecule type" value="Genomic_DNA"/>
</dbReference>
<keyword evidence="2" id="KW-1185">Reference proteome</keyword>
<evidence type="ECO:0000313" key="1">
    <source>
        <dbReference type="EMBL" id="MCW7553176.1"/>
    </source>
</evidence>
<gene>
    <name evidence="1" type="ORF">NX722_11110</name>
</gene>
<dbReference type="InterPro" id="IPR010982">
    <property type="entry name" value="Lambda_DNA-bd_dom_sf"/>
</dbReference>
<dbReference type="Proteomes" id="UP001209854">
    <property type="component" value="Unassembled WGS sequence"/>
</dbReference>